<dbReference type="GO" id="GO:0030435">
    <property type="term" value="P:sporulation resulting in formation of a cellular spore"/>
    <property type="evidence" value="ECO:0007669"/>
    <property type="project" value="UniProtKB-KW"/>
</dbReference>
<comment type="caution">
    <text evidence="3">The sequence shown here is derived from an EMBL/GenBank/DDBJ whole genome shotgun (WGS) entry which is preliminary data.</text>
</comment>
<accession>A0A917E331</accession>
<dbReference type="Proteomes" id="UP000612456">
    <property type="component" value="Unassembled WGS sequence"/>
</dbReference>
<organism evidence="3 4">
    <name type="scientific">Paenibacillus nasutitermitis</name>
    <dbReference type="NCBI Taxonomy" id="1652958"/>
    <lineage>
        <taxon>Bacteria</taxon>
        <taxon>Bacillati</taxon>
        <taxon>Bacillota</taxon>
        <taxon>Bacilli</taxon>
        <taxon>Bacillales</taxon>
        <taxon>Paenibacillaceae</taxon>
        <taxon>Paenibacillus</taxon>
    </lineage>
</organism>
<dbReference type="AlphaFoldDB" id="A0A917E331"/>
<gene>
    <name evidence="3" type="ORF">GCM10010911_64520</name>
</gene>
<dbReference type="EMBL" id="BMHP01000008">
    <property type="protein sequence ID" value="GGD96843.1"/>
    <property type="molecule type" value="Genomic_DNA"/>
</dbReference>
<evidence type="ECO:0000256" key="2">
    <source>
        <dbReference type="SAM" id="MobiDB-lite"/>
    </source>
</evidence>
<keyword evidence="1" id="KW-0749">Sporulation</keyword>
<reference evidence="3" key="1">
    <citation type="journal article" date="2014" name="Int. J. Syst. Evol. Microbiol.">
        <title>Complete genome sequence of Corynebacterium casei LMG S-19264T (=DSM 44701T), isolated from a smear-ripened cheese.</title>
        <authorList>
            <consortium name="US DOE Joint Genome Institute (JGI-PGF)"/>
            <person name="Walter F."/>
            <person name="Albersmeier A."/>
            <person name="Kalinowski J."/>
            <person name="Ruckert C."/>
        </authorList>
    </citation>
    <scope>NUCLEOTIDE SEQUENCE</scope>
    <source>
        <strain evidence="3">CGMCC 1.15178</strain>
    </source>
</reference>
<evidence type="ECO:0008006" key="5">
    <source>
        <dbReference type="Google" id="ProtNLM"/>
    </source>
</evidence>
<keyword evidence="4" id="KW-1185">Reference proteome</keyword>
<sequence>MSKPDSIPVPNPYNHQEQPKSNHAQPEPLSGSKKVKQRNHSRHNNAEG</sequence>
<dbReference type="RefSeq" id="WP_188999089.1">
    <property type="nucleotide sequence ID" value="NZ_BMHP01000008.1"/>
</dbReference>
<evidence type="ECO:0000313" key="3">
    <source>
        <dbReference type="EMBL" id="GGD96843.1"/>
    </source>
</evidence>
<reference evidence="3" key="2">
    <citation type="submission" date="2020-09" db="EMBL/GenBank/DDBJ databases">
        <authorList>
            <person name="Sun Q."/>
            <person name="Zhou Y."/>
        </authorList>
    </citation>
    <scope>NUCLEOTIDE SEQUENCE</scope>
    <source>
        <strain evidence="3">CGMCC 1.15178</strain>
    </source>
</reference>
<dbReference type="InterPro" id="IPR012614">
    <property type="entry name" value="SASP_SspP"/>
</dbReference>
<feature type="compositionally biased region" description="Basic residues" evidence="2">
    <location>
        <begin position="33"/>
        <end position="48"/>
    </location>
</feature>
<evidence type="ECO:0000256" key="1">
    <source>
        <dbReference type="ARBA" id="ARBA00022969"/>
    </source>
</evidence>
<feature type="compositionally biased region" description="Polar residues" evidence="2">
    <location>
        <begin position="13"/>
        <end position="24"/>
    </location>
</feature>
<protein>
    <recommendedName>
        <fullName evidence="5">Small acid-soluble spore protein P</fullName>
    </recommendedName>
</protein>
<feature type="region of interest" description="Disordered" evidence="2">
    <location>
        <begin position="1"/>
        <end position="48"/>
    </location>
</feature>
<name>A0A917E331_9BACL</name>
<proteinExistence type="predicted"/>
<dbReference type="Pfam" id="PF08179">
    <property type="entry name" value="SspP"/>
    <property type="match status" value="1"/>
</dbReference>
<evidence type="ECO:0000313" key="4">
    <source>
        <dbReference type="Proteomes" id="UP000612456"/>
    </source>
</evidence>